<keyword evidence="1" id="KW-1133">Transmembrane helix</keyword>
<keyword evidence="3" id="KW-1185">Reference proteome</keyword>
<reference evidence="2 3" key="1">
    <citation type="submission" date="2024-04" db="EMBL/GenBank/DDBJ databases">
        <title>Phyllosticta paracitricarpa is synonymous to the EU quarantine fungus P. citricarpa based on phylogenomic analyses.</title>
        <authorList>
            <consortium name="Lawrence Berkeley National Laboratory"/>
            <person name="Van Ingen-Buijs V.A."/>
            <person name="Van Westerhoven A.C."/>
            <person name="Haridas S."/>
            <person name="Skiadas P."/>
            <person name="Martin F."/>
            <person name="Groenewald J.Z."/>
            <person name="Crous P.W."/>
            <person name="Seidl M.F."/>
        </authorList>
    </citation>
    <scope>NUCLEOTIDE SEQUENCE [LARGE SCALE GENOMIC DNA]</scope>
    <source>
        <strain evidence="2 3">CBS 123371</strain>
    </source>
</reference>
<gene>
    <name evidence="2" type="ORF">IWZ03DRAFT_382552</name>
</gene>
<feature type="transmembrane region" description="Helical" evidence="1">
    <location>
        <begin position="143"/>
        <end position="165"/>
    </location>
</feature>
<feature type="non-terminal residue" evidence="2">
    <location>
        <position position="195"/>
    </location>
</feature>
<evidence type="ECO:0000313" key="3">
    <source>
        <dbReference type="Proteomes" id="UP001363622"/>
    </source>
</evidence>
<keyword evidence="1" id="KW-0812">Transmembrane</keyword>
<proteinExistence type="predicted"/>
<organism evidence="2 3">
    <name type="scientific">Phyllosticta citriasiana</name>
    <dbReference type="NCBI Taxonomy" id="595635"/>
    <lineage>
        <taxon>Eukaryota</taxon>
        <taxon>Fungi</taxon>
        <taxon>Dikarya</taxon>
        <taxon>Ascomycota</taxon>
        <taxon>Pezizomycotina</taxon>
        <taxon>Dothideomycetes</taxon>
        <taxon>Dothideomycetes incertae sedis</taxon>
        <taxon>Botryosphaeriales</taxon>
        <taxon>Phyllostictaceae</taxon>
        <taxon>Phyllosticta</taxon>
    </lineage>
</organism>
<keyword evidence="1" id="KW-0472">Membrane</keyword>
<sequence length="195" mass="21065">MHAARFFPRAHARVPFSVPSRIKANTQTVSGGAVRVRIRPFLSTTTTTNLLRCACLAGWLAGRVALRPPPPASCWLQARLCGPCFWRFCSTRTDGLGGLCVAWHGVASVAASRWLGLTGVTVGWLTGHAWLACLLASDDSRTAAAAASVIAGACFHMVYLILCLFDSVRVCERVSVWESCVWGAGWMDRLEACIL</sequence>
<evidence type="ECO:0000313" key="2">
    <source>
        <dbReference type="EMBL" id="KAK7513617.1"/>
    </source>
</evidence>
<dbReference type="Proteomes" id="UP001363622">
    <property type="component" value="Unassembled WGS sequence"/>
</dbReference>
<dbReference type="EMBL" id="JBBPHU010000009">
    <property type="protein sequence ID" value="KAK7513617.1"/>
    <property type="molecule type" value="Genomic_DNA"/>
</dbReference>
<protein>
    <submittedName>
        <fullName evidence="2">Uncharacterized protein</fullName>
    </submittedName>
</protein>
<name>A0ABR1KFU8_9PEZI</name>
<accession>A0ABR1KFU8</accession>
<evidence type="ECO:0000256" key="1">
    <source>
        <dbReference type="SAM" id="Phobius"/>
    </source>
</evidence>
<comment type="caution">
    <text evidence="2">The sequence shown here is derived from an EMBL/GenBank/DDBJ whole genome shotgun (WGS) entry which is preliminary data.</text>
</comment>